<dbReference type="Pfam" id="PF04187">
    <property type="entry name" value="Cofac_haem_bdg"/>
    <property type="match status" value="1"/>
</dbReference>
<organism evidence="2 3">
    <name type="scientific">Persephonella hydrogeniphila</name>
    <dbReference type="NCBI Taxonomy" id="198703"/>
    <lineage>
        <taxon>Bacteria</taxon>
        <taxon>Pseudomonadati</taxon>
        <taxon>Aquificota</taxon>
        <taxon>Aquificia</taxon>
        <taxon>Aquificales</taxon>
        <taxon>Hydrogenothermaceae</taxon>
        <taxon>Persephonella</taxon>
    </lineage>
</organism>
<proteinExistence type="predicted"/>
<evidence type="ECO:0000313" key="2">
    <source>
        <dbReference type="EMBL" id="SNZ10183.1"/>
    </source>
</evidence>
<dbReference type="SUPFAM" id="SSF50156">
    <property type="entry name" value="PDZ domain-like"/>
    <property type="match status" value="1"/>
</dbReference>
<dbReference type="InterPro" id="IPR050344">
    <property type="entry name" value="Peptidase_M1_aminopeptidases"/>
</dbReference>
<dbReference type="GO" id="GO:0042277">
    <property type="term" value="F:peptide binding"/>
    <property type="evidence" value="ECO:0007669"/>
    <property type="project" value="TreeGrafter"/>
</dbReference>
<dbReference type="GO" id="GO:0008270">
    <property type="term" value="F:zinc ion binding"/>
    <property type="evidence" value="ECO:0007669"/>
    <property type="project" value="InterPro"/>
</dbReference>
<reference evidence="3" key="1">
    <citation type="submission" date="2017-09" db="EMBL/GenBank/DDBJ databases">
        <authorList>
            <person name="Varghese N."/>
            <person name="Submissions S."/>
        </authorList>
    </citation>
    <scope>NUCLEOTIDE SEQUENCE [LARGE SCALE GENOMIC DNA]</scope>
    <source>
        <strain evidence="3">DSM 15103</strain>
    </source>
</reference>
<dbReference type="InterPro" id="IPR027268">
    <property type="entry name" value="Peptidase_M4/M1_CTD_sf"/>
</dbReference>
<dbReference type="AlphaFoldDB" id="A0A285NMM2"/>
<dbReference type="GO" id="GO:0016020">
    <property type="term" value="C:membrane"/>
    <property type="evidence" value="ECO:0007669"/>
    <property type="project" value="TreeGrafter"/>
</dbReference>
<dbReference type="RefSeq" id="WP_180754054.1">
    <property type="nucleotide sequence ID" value="NZ_OBEI01000009.1"/>
</dbReference>
<dbReference type="GO" id="GO:0005737">
    <property type="term" value="C:cytoplasm"/>
    <property type="evidence" value="ECO:0007669"/>
    <property type="project" value="TreeGrafter"/>
</dbReference>
<protein>
    <submittedName>
        <fullName evidence="2">Uncharacterized iron-regulated protein</fullName>
    </submittedName>
</protein>
<name>A0A285NMM2_9AQUI</name>
<dbReference type="InterPro" id="IPR001478">
    <property type="entry name" value="PDZ"/>
</dbReference>
<dbReference type="SMART" id="SM00228">
    <property type="entry name" value="PDZ"/>
    <property type="match status" value="1"/>
</dbReference>
<accession>A0A285NMM2</accession>
<dbReference type="CDD" id="cd14727">
    <property type="entry name" value="ChanN-like"/>
    <property type="match status" value="1"/>
</dbReference>
<dbReference type="Gene3D" id="2.30.42.10">
    <property type="match status" value="1"/>
</dbReference>
<dbReference type="PANTHER" id="PTHR11533:SF174">
    <property type="entry name" value="PUROMYCIN-SENSITIVE AMINOPEPTIDASE-RELATED"/>
    <property type="match status" value="1"/>
</dbReference>
<dbReference type="EMBL" id="OBEI01000009">
    <property type="protein sequence ID" value="SNZ10183.1"/>
    <property type="molecule type" value="Genomic_DNA"/>
</dbReference>
<dbReference type="Gene3D" id="3.40.50.11550">
    <property type="match status" value="1"/>
</dbReference>
<dbReference type="Proteomes" id="UP000219036">
    <property type="component" value="Unassembled WGS sequence"/>
</dbReference>
<dbReference type="PROSITE" id="PS50106">
    <property type="entry name" value="PDZ"/>
    <property type="match status" value="1"/>
</dbReference>
<dbReference type="GO" id="GO:0005615">
    <property type="term" value="C:extracellular space"/>
    <property type="evidence" value="ECO:0007669"/>
    <property type="project" value="TreeGrafter"/>
</dbReference>
<feature type="domain" description="PDZ" evidence="1">
    <location>
        <begin position="877"/>
        <end position="932"/>
    </location>
</feature>
<dbReference type="InterPro" id="IPR036034">
    <property type="entry name" value="PDZ_sf"/>
</dbReference>
<keyword evidence="3" id="KW-1185">Reference proteome</keyword>
<dbReference type="GO" id="GO:0070006">
    <property type="term" value="F:metalloaminopeptidase activity"/>
    <property type="evidence" value="ECO:0007669"/>
    <property type="project" value="TreeGrafter"/>
</dbReference>
<dbReference type="SUPFAM" id="SSF159501">
    <property type="entry name" value="EreA/ChaN-like"/>
    <property type="match status" value="1"/>
</dbReference>
<dbReference type="Pfam" id="PF13180">
    <property type="entry name" value="PDZ_2"/>
    <property type="match status" value="1"/>
</dbReference>
<evidence type="ECO:0000259" key="1">
    <source>
        <dbReference type="PROSITE" id="PS50106"/>
    </source>
</evidence>
<dbReference type="PANTHER" id="PTHR11533">
    <property type="entry name" value="PROTEASE M1 ZINC METALLOPROTEASE"/>
    <property type="match status" value="1"/>
</dbReference>
<dbReference type="InterPro" id="IPR007314">
    <property type="entry name" value="Cofac_haem-bd_dom"/>
</dbReference>
<gene>
    <name evidence="2" type="ORF">SAMN06265182_1775</name>
</gene>
<dbReference type="SUPFAM" id="SSF55486">
    <property type="entry name" value="Metalloproteases ('zincins'), catalytic domain"/>
    <property type="match status" value="1"/>
</dbReference>
<dbReference type="Gene3D" id="1.10.390.10">
    <property type="entry name" value="Neutral Protease Domain 2"/>
    <property type="match status" value="1"/>
</dbReference>
<dbReference type="Pfam" id="PF01433">
    <property type="entry name" value="Peptidase_M1"/>
    <property type="match status" value="1"/>
</dbReference>
<sequence length="964" mass="112916">MKKITLFLMVFFVFINISYSEIKYKLDVSIDAQKGSLKAAATIKSDKPEKIKLYTEGLDVIAVLYGKEKLPVDRGVYQFDLQPEKELTVIYSLKLQDYNSEDIITDEAISLLGNWYPFLDKPAVYRLRAEVPDGFIMVSEAEDWKVEKREEKSVYSFDFPYPLEHVHLIGTKSWIVKEKLYNGIKIQTYFFERDKDLADRYIDTTIRYIKDYENRIGRFPYKRFAVVENFFPTGYSMPTFTLIGERIIRFPFVLKSSLPHEILHQWFGCSVYVDYNTGNWAEGLTTYLSDYYYSEDKKMYRKNTVLKYIAYGKNDYPLEDFRSKTDKKSEAIGYGKTMMVFYMLEEIIGKEEFDKFLSLLYRDFKFRKASWEDIRTVVNHITGKDHTWFFEQWIKRKGIPRLKVSVKDHSLKEDGFHIKIEIQQEKPYRLKIPVFVETYLGEEKKTFWISKKKNEIEIVVDNEPLSVYIDRDYQVFRDLEWEEINPVIYFTLAGKNAVVYSQDKMVYVPVSGYYKEGVLKNPDQFSYSDIYDKNVVILGADNPVVERIFGKKLPSGYAYVEVFKNPFGDRNVITVFNLKSVMQAKMVIGRIKHYGKYSKLRFDGFRITQKITKNYQNGMHLHVRQKAEIVSEDGIKSFDNVVQDALKGRVIYIGEQHTMFSNHAMQLNIIKAIHKKYPDIAVGMEMFQRSKQPVIDKYLKGEIDEKTFLKESEYYKAWKYNYHLYRPIINYCKENGIPIVALNADRELVRKVSQKGIESLSKEDIKKLPEDMDFVNFRYIEYLKSIFAEHGKSVTKKKKFSSFLQSQIIWDETMAETASQYLKNNPDKKLIVLAGGGHIRFRYGIPSRVERRTGERGLTILMDDQLKKGIADYIVYTAHLTGEKERKIGVYVEETGKGLKVDKVVKDSPAEKAGIKKGDLIVGFNGRKINDLIDLKVELFFAQGENEIVVKRKGKEVKMKIELE</sequence>
<dbReference type="GO" id="GO:0043171">
    <property type="term" value="P:peptide catabolic process"/>
    <property type="evidence" value="ECO:0007669"/>
    <property type="project" value="TreeGrafter"/>
</dbReference>
<evidence type="ECO:0000313" key="3">
    <source>
        <dbReference type="Proteomes" id="UP000219036"/>
    </source>
</evidence>
<dbReference type="InterPro" id="IPR014782">
    <property type="entry name" value="Peptidase_M1_dom"/>
</dbReference>